<dbReference type="InterPro" id="IPR013974">
    <property type="entry name" value="SAF"/>
</dbReference>
<name>A0A2P2BW52_9ZZZZ</name>
<dbReference type="EMBL" id="CZKA01000003">
    <property type="protein sequence ID" value="CUR53960.1"/>
    <property type="molecule type" value="Genomic_DNA"/>
</dbReference>
<dbReference type="SMART" id="SM00858">
    <property type="entry name" value="SAF"/>
    <property type="match status" value="1"/>
</dbReference>
<dbReference type="AlphaFoldDB" id="A0A2P2BW52"/>
<accession>A0A2P2BW52</accession>
<protein>
    <submittedName>
        <fullName evidence="2">Putative SAF domain</fullName>
    </submittedName>
</protein>
<gene>
    <name evidence="2" type="ORF">NOCA2110015</name>
</gene>
<dbReference type="InterPro" id="IPR017592">
    <property type="entry name" value="Pilus_assmbl_Flp-typ_CpaB"/>
</dbReference>
<organism evidence="2">
    <name type="scientific">metagenome</name>
    <dbReference type="NCBI Taxonomy" id="256318"/>
    <lineage>
        <taxon>unclassified sequences</taxon>
        <taxon>metagenomes</taxon>
    </lineage>
</organism>
<reference evidence="2" key="1">
    <citation type="submission" date="2015-08" db="EMBL/GenBank/DDBJ databases">
        <authorList>
            <person name="Babu N.S."/>
            <person name="Beckwith C.J."/>
            <person name="Beseler K.G."/>
            <person name="Brison A."/>
            <person name="Carone J.V."/>
            <person name="Caskin T.P."/>
            <person name="Diamond M."/>
            <person name="Durham M.E."/>
            <person name="Foxe J.M."/>
            <person name="Go M."/>
            <person name="Henderson B.A."/>
            <person name="Jones I.B."/>
            <person name="McGettigan J.A."/>
            <person name="Micheletti S.J."/>
            <person name="Nasrallah M.E."/>
            <person name="Ortiz D."/>
            <person name="Piller C.R."/>
            <person name="Privatt S.R."/>
            <person name="Schneider S.L."/>
            <person name="Sharp S."/>
            <person name="Smith T.C."/>
            <person name="Stanton J.D."/>
            <person name="Ullery H.E."/>
            <person name="Wilson R.J."/>
            <person name="Serrano M.G."/>
            <person name="Buck G."/>
            <person name="Lee V."/>
            <person name="Wang Y."/>
            <person name="Carvalho R."/>
            <person name="Voegtly L."/>
            <person name="Shi R."/>
            <person name="Duckworth R."/>
            <person name="Johnson A."/>
            <person name="Loviza R."/>
            <person name="Walstead R."/>
            <person name="Shah Z."/>
            <person name="Kiflezghi M."/>
            <person name="Wade K."/>
            <person name="Ball S.L."/>
            <person name="Bradley K.W."/>
            <person name="Asai D.J."/>
            <person name="Bowman C.A."/>
            <person name="Russell D.A."/>
            <person name="Pope W.H."/>
            <person name="Jacobs-Sera D."/>
            <person name="Hendrix R.W."/>
            <person name="Hatfull G.F."/>
        </authorList>
    </citation>
    <scope>NUCLEOTIDE SEQUENCE</scope>
</reference>
<sequence>MARRGILLTVAAIIAALGTLLVFLYVNGADDRAAEPFDTVDVLRAVKVIEPGETVEDAQTAGKFELQPVPQNQVLAGSLADTTSLSGKVATTTIIPGEQIIASKFGGTAEASVLPIPKGMMAISVNLTDPARVAGFLSPGSQVSIFVSGTIKFKDNAAADLPLTRMLLPKVQVIGVGSTSPGQTTTTAADGTATTEVLPNALLTLAVTKDQAERIIYCATNATLSFGLLTDESDTPAGNGVTAQNLFQ</sequence>
<dbReference type="CDD" id="cd11614">
    <property type="entry name" value="SAF_CpaB_FlgA_like"/>
    <property type="match status" value="1"/>
</dbReference>
<dbReference type="InterPro" id="IPR031571">
    <property type="entry name" value="RcpC_dom"/>
</dbReference>
<evidence type="ECO:0000259" key="1">
    <source>
        <dbReference type="SMART" id="SM00858"/>
    </source>
</evidence>
<dbReference type="NCBIfam" id="TIGR03177">
    <property type="entry name" value="pilus_cpaB"/>
    <property type="match status" value="1"/>
</dbReference>
<dbReference type="Pfam" id="PF16976">
    <property type="entry name" value="RcpC"/>
    <property type="match status" value="1"/>
</dbReference>
<feature type="domain" description="SAF" evidence="1">
    <location>
        <begin position="40"/>
        <end position="106"/>
    </location>
</feature>
<evidence type="ECO:0000313" key="2">
    <source>
        <dbReference type="EMBL" id="CUR53960.1"/>
    </source>
</evidence>
<proteinExistence type="predicted"/>